<name>A0AAF0ZRJ2_SOLVR</name>
<dbReference type="GO" id="GO:0004497">
    <property type="term" value="F:monooxygenase activity"/>
    <property type="evidence" value="ECO:0007669"/>
    <property type="project" value="UniProtKB-KW"/>
</dbReference>
<dbReference type="PANTHER" id="PTHR47953">
    <property type="entry name" value="OS08G0105600 PROTEIN"/>
    <property type="match status" value="1"/>
</dbReference>
<sequence>MNFHKKVDEIMEDILKENLENKATRNNGIGEFGGEDLVDVLLRLMEDTKVEYPIRNDHIKAVILVSLLPSHDLLPSDLF</sequence>
<comment type="similarity">
    <text evidence="1">Belongs to the cytochrome P450 family.</text>
</comment>
<evidence type="ECO:0000256" key="2">
    <source>
        <dbReference type="ARBA" id="ARBA00022617"/>
    </source>
</evidence>
<keyword evidence="2" id="KW-0349">Heme</keyword>
<evidence type="ECO:0000256" key="3">
    <source>
        <dbReference type="ARBA" id="ARBA00022723"/>
    </source>
</evidence>
<keyword evidence="8" id="KW-1185">Reference proteome</keyword>
<gene>
    <name evidence="7" type="ORF">MTR67_040295</name>
</gene>
<keyword evidence="3" id="KW-0479">Metal-binding</keyword>
<dbReference type="GO" id="GO:0046872">
    <property type="term" value="F:metal ion binding"/>
    <property type="evidence" value="ECO:0007669"/>
    <property type="project" value="UniProtKB-KW"/>
</dbReference>
<keyword evidence="6" id="KW-0503">Monooxygenase</keyword>
<keyword evidence="4" id="KW-0560">Oxidoreductase</keyword>
<evidence type="ECO:0000313" key="7">
    <source>
        <dbReference type="EMBL" id="WMV46910.1"/>
    </source>
</evidence>
<dbReference type="PANTHER" id="PTHR47953:SF5">
    <property type="entry name" value="CYTOCHROME P450 71AV8-LIKE"/>
    <property type="match status" value="1"/>
</dbReference>
<evidence type="ECO:0000313" key="8">
    <source>
        <dbReference type="Proteomes" id="UP001234989"/>
    </source>
</evidence>
<protein>
    <recommendedName>
        <fullName evidence="9">Cytochrome P450</fullName>
    </recommendedName>
</protein>
<evidence type="ECO:0000256" key="5">
    <source>
        <dbReference type="ARBA" id="ARBA00023004"/>
    </source>
</evidence>
<evidence type="ECO:0008006" key="9">
    <source>
        <dbReference type="Google" id="ProtNLM"/>
    </source>
</evidence>
<reference evidence="7" key="1">
    <citation type="submission" date="2023-08" db="EMBL/GenBank/DDBJ databases">
        <title>A de novo genome assembly of Solanum verrucosum Schlechtendal, a Mexican diploid species geographically isolated from the other diploid A-genome species in potato relatives.</title>
        <authorList>
            <person name="Hosaka K."/>
        </authorList>
    </citation>
    <scope>NUCLEOTIDE SEQUENCE</scope>
    <source>
        <tissue evidence="7">Young leaves</tissue>
    </source>
</reference>
<accession>A0AAF0ZRJ2</accession>
<evidence type="ECO:0000256" key="1">
    <source>
        <dbReference type="ARBA" id="ARBA00010617"/>
    </source>
</evidence>
<dbReference type="AlphaFoldDB" id="A0AAF0ZRJ2"/>
<proteinExistence type="inferred from homology"/>
<dbReference type="Proteomes" id="UP001234989">
    <property type="component" value="Chromosome 9"/>
</dbReference>
<organism evidence="7 8">
    <name type="scientific">Solanum verrucosum</name>
    <dbReference type="NCBI Taxonomy" id="315347"/>
    <lineage>
        <taxon>Eukaryota</taxon>
        <taxon>Viridiplantae</taxon>
        <taxon>Streptophyta</taxon>
        <taxon>Embryophyta</taxon>
        <taxon>Tracheophyta</taxon>
        <taxon>Spermatophyta</taxon>
        <taxon>Magnoliopsida</taxon>
        <taxon>eudicotyledons</taxon>
        <taxon>Gunneridae</taxon>
        <taxon>Pentapetalae</taxon>
        <taxon>asterids</taxon>
        <taxon>lamiids</taxon>
        <taxon>Solanales</taxon>
        <taxon>Solanaceae</taxon>
        <taxon>Solanoideae</taxon>
        <taxon>Solaneae</taxon>
        <taxon>Solanum</taxon>
    </lineage>
</organism>
<evidence type="ECO:0000256" key="6">
    <source>
        <dbReference type="ARBA" id="ARBA00023033"/>
    </source>
</evidence>
<keyword evidence="5" id="KW-0408">Iron</keyword>
<evidence type="ECO:0000256" key="4">
    <source>
        <dbReference type="ARBA" id="ARBA00023002"/>
    </source>
</evidence>
<dbReference type="EMBL" id="CP133620">
    <property type="protein sequence ID" value="WMV46910.1"/>
    <property type="molecule type" value="Genomic_DNA"/>
</dbReference>
<dbReference type="InterPro" id="IPR052306">
    <property type="entry name" value="CYP450_71D"/>
</dbReference>